<dbReference type="AlphaFoldDB" id="A0AAV7RV05"/>
<evidence type="ECO:0000256" key="1">
    <source>
        <dbReference type="SAM" id="MobiDB-lite"/>
    </source>
</evidence>
<evidence type="ECO:0000313" key="2">
    <source>
        <dbReference type="EMBL" id="KAJ1156644.1"/>
    </source>
</evidence>
<name>A0AAV7RV05_PLEWA</name>
<feature type="region of interest" description="Disordered" evidence="1">
    <location>
        <begin position="1"/>
        <end position="25"/>
    </location>
</feature>
<dbReference type="Proteomes" id="UP001066276">
    <property type="component" value="Chromosome 5"/>
</dbReference>
<organism evidence="2 3">
    <name type="scientific">Pleurodeles waltl</name>
    <name type="common">Iberian ribbed newt</name>
    <dbReference type="NCBI Taxonomy" id="8319"/>
    <lineage>
        <taxon>Eukaryota</taxon>
        <taxon>Metazoa</taxon>
        <taxon>Chordata</taxon>
        <taxon>Craniata</taxon>
        <taxon>Vertebrata</taxon>
        <taxon>Euteleostomi</taxon>
        <taxon>Amphibia</taxon>
        <taxon>Batrachia</taxon>
        <taxon>Caudata</taxon>
        <taxon>Salamandroidea</taxon>
        <taxon>Salamandridae</taxon>
        <taxon>Pleurodelinae</taxon>
        <taxon>Pleurodeles</taxon>
    </lineage>
</organism>
<feature type="compositionally biased region" description="Polar residues" evidence="1">
    <location>
        <begin position="1"/>
        <end position="20"/>
    </location>
</feature>
<protein>
    <submittedName>
        <fullName evidence="2">Uncharacterized protein</fullName>
    </submittedName>
</protein>
<evidence type="ECO:0000313" key="3">
    <source>
        <dbReference type="Proteomes" id="UP001066276"/>
    </source>
</evidence>
<proteinExistence type="predicted"/>
<comment type="caution">
    <text evidence="2">The sequence shown here is derived from an EMBL/GenBank/DDBJ whole genome shotgun (WGS) entry which is preliminary data.</text>
</comment>
<keyword evidence="3" id="KW-1185">Reference proteome</keyword>
<gene>
    <name evidence="2" type="ORF">NDU88_009362</name>
</gene>
<sequence length="338" mass="36904">MARNQSDLVDIASTSTSPKSTGRRRRADVAKRFLCCFGHGCAGKVEGRPPALRSRKHLKYVITTSQEELHNHAAEEALSPDSLGQLYIHGFSTDCPLEELSPRRRQRVGRSVTSVCNHEKPNPKTKLAPLLSLPLQRFMNRGCRTSICSNTDEAIKYNSEGEPLSPPLINLIPPTPSDVIDDDQFFDISSEEETASHTSGSECADSPASRAATAVGGSRGGRREHVLDSAYVMSGSSGPEDRDTQVIHCGTIGNKSDNTTIKLESCQGKDYLQESDSLSKKTEHKTKSEAAHITLGLTSSQLNDVKVPTDRHNLETILSQRASAKHGMPVFFILMYDG</sequence>
<feature type="region of interest" description="Disordered" evidence="1">
    <location>
        <begin position="191"/>
        <end position="226"/>
    </location>
</feature>
<accession>A0AAV7RV05</accession>
<reference evidence="2" key="1">
    <citation type="journal article" date="2022" name="bioRxiv">
        <title>Sequencing and chromosome-scale assembly of the giantPleurodeles waltlgenome.</title>
        <authorList>
            <person name="Brown T."/>
            <person name="Elewa A."/>
            <person name="Iarovenko S."/>
            <person name="Subramanian E."/>
            <person name="Araus A.J."/>
            <person name="Petzold A."/>
            <person name="Susuki M."/>
            <person name="Suzuki K.-i.T."/>
            <person name="Hayashi T."/>
            <person name="Toyoda A."/>
            <person name="Oliveira C."/>
            <person name="Osipova E."/>
            <person name="Leigh N.D."/>
            <person name="Simon A."/>
            <person name="Yun M.H."/>
        </authorList>
    </citation>
    <scope>NUCLEOTIDE SEQUENCE</scope>
    <source>
        <strain evidence="2">20211129_DDA</strain>
        <tissue evidence="2">Liver</tissue>
    </source>
</reference>
<dbReference type="EMBL" id="JANPWB010000009">
    <property type="protein sequence ID" value="KAJ1156644.1"/>
    <property type="molecule type" value="Genomic_DNA"/>
</dbReference>